<sequence length="158" mass="18109">MVSQFMYSPSSRHFKAVDRIMRYLKGNLSTSGYCTFTGGNLAIWRSKKQSVVAGSSVEAEYRSMVQEICEVLWISKLLQELKIQNSIPARLYSDNQAAEKGKICVPYIPIKFQAVDILTKGVAKKHFDEMIGKLSKYNIFKPARGRVLKIYINFYYCK</sequence>
<evidence type="ECO:0000313" key="1">
    <source>
        <dbReference type="EMBL" id="KYP59680.1"/>
    </source>
</evidence>
<proteinExistence type="predicted"/>
<accession>A0A151SY11</accession>
<dbReference type="PANTHER" id="PTHR11439:SF463">
    <property type="entry name" value="REVERSE TRANSCRIPTASE TY1_COPIA-TYPE DOMAIN-CONTAINING PROTEIN"/>
    <property type="match status" value="1"/>
</dbReference>
<reference evidence="1 2" key="1">
    <citation type="journal article" date="2012" name="Nat. Biotechnol.">
        <title>Draft genome sequence of pigeonpea (Cajanus cajan), an orphan legume crop of resource-poor farmers.</title>
        <authorList>
            <person name="Varshney R.K."/>
            <person name="Chen W."/>
            <person name="Li Y."/>
            <person name="Bharti A.K."/>
            <person name="Saxena R.K."/>
            <person name="Schlueter J.A."/>
            <person name="Donoghue M.T."/>
            <person name="Azam S."/>
            <person name="Fan G."/>
            <person name="Whaley A.M."/>
            <person name="Farmer A.D."/>
            <person name="Sheridan J."/>
            <person name="Iwata A."/>
            <person name="Tuteja R."/>
            <person name="Penmetsa R.V."/>
            <person name="Wu W."/>
            <person name="Upadhyaya H.D."/>
            <person name="Yang S.P."/>
            <person name="Shah T."/>
            <person name="Saxena K.B."/>
            <person name="Michael T."/>
            <person name="McCombie W.R."/>
            <person name="Yang B."/>
            <person name="Zhang G."/>
            <person name="Yang H."/>
            <person name="Wang J."/>
            <person name="Spillane C."/>
            <person name="Cook D.R."/>
            <person name="May G.D."/>
            <person name="Xu X."/>
            <person name="Jackson S.A."/>
        </authorList>
    </citation>
    <scope>NUCLEOTIDE SEQUENCE [LARGE SCALE GENOMIC DNA]</scope>
    <source>
        <strain evidence="2">cv. Asha</strain>
    </source>
</reference>
<protein>
    <submittedName>
        <fullName evidence="1">Copia protein</fullName>
    </submittedName>
</protein>
<dbReference type="EMBL" id="CM003612">
    <property type="protein sequence ID" value="KYP59680.1"/>
    <property type="molecule type" value="Genomic_DNA"/>
</dbReference>
<dbReference type="Gramene" id="C.cajan_14686.t">
    <property type="protein sequence ID" value="C.cajan_14686.t"/>
    <property type="gene ID" value="C.cajan_14686"/>
</dbReference>
<dbReference type="CDD" id="cd09272">
    <property type="entry name" value="RNase_HI_RT_Ty1"/>
    <property type="match status" value="1"/>
</dbReference>
<keyword evidence="2" id="KW-1185">Reference proteome</keyword>
<name>A0A151SY11_CAJCA</name>
<dbReference type="PANTHER" id="PTHR11439">
    <property type="entry name" value="GAG-POL-RELATED RETROTRANSPOSON"/>
    <property type="match status" value="1"/>
</dbReference>
<evidence type="ECO:0000313" key="2">
    <source>
        <dbReference type="Proteomes" id="UP000075243"/>
    </source>
</evidence>
<dbReference type="Proteomes" id="UP000075243">
    <property type="component" value="Chromosome 10"/>
</dbReference>
<gene>
    <name evidence="1" type="ORF">KK1_015117</name>
</gene>
<organism evidence="1 2">
    <name type="scientific">Cajanus cajan</name>
    <name type="common">Pigeon pea</name>
    <name type="synonym">Cajanus indicus</name>
    <dbReference type="NCBI Taxonomy" id="3821"/>
    <lineage>
        <taxon>Eukaryota</taxon>
        <taxon>Viridiplantae</taxon>
        <taxon>Streptophyta</taxon>
        <taxon>Embryophyta</taxon>
        <taxon>Tracheophyta</taxon>
        <taxon>Spermatophyta</taxon>
        <taxon>Magnoliopsida</taxon>
        <taxon>eudicotyledons</taxon>
        <taxon>Gunneridae</taxon>
        <taxon>Pentapetalae</taxon>
        <taxon>rosids</taxon>
        <taxon>fabids</taxon>
        <taxon>Fabales</taxon>
        <taxon>Fabaceae</taxon>
        <taxon>Papilionoideae</taxon>
        <taxon>50 kb inversion clade</taxon>
        <taxon>NPAAA clade</taxon>
        <taxon>indigoferoid/millettioid clade</taxon>
        <taxon>Phaseoleae</taxon>
        <taxon>Cajanus</taxon>
    </lineage>
</organism>
<dbReference type="AlphaFoldDB" id="A0A151SY11"/>